<keyword evidence="6" id="KW-0131">Cell cycle</keyword>
<gene>
    <name evidence="10" type="primary">Contig2169.g2338</name>
    <name evidence="10" type="ORF">STYLEM_14390</name>
</gene>
<name>A0A078ATJ1_STYLE</name>
<evidence type="ECO:0000256" key="1">
    <source>
        <dbReference type="ARBA" id="ARBA00022618"/>
    </source>
</evidence>
<dbReference type="OMA" id="ERCLYHS"/>
<dbReference type="GO" id="GO:0045842">
    <property type="term" value="P:positive regulation of mitotic metaphase/anaphase transition"/>
    <property type="evidence" value="ECO:0007669"/>
    <property type="project" value="TreeGrafter"/>
</dbReference>
<organism evidence="10 11">
    <name type="scientific">Stylonychia lemnae</name>
    <name type="common">Ciliate</name>
    <dbReference type="NCBI Taxonomy" id="5949"/>
    <lineage>
        <taxon>Eukaryota</taxon>
        <taxon>Sar</taxon>
        <taxon>Alveolata</taxon>
        <taxon>Ciliophora</taxon>
        <taxon>Intramacronucleata</taxon>
        <taxon>Spirotrichea</taxon>
        <taxon>Stichotrichia</taxon>
        <taxon>Sporadotrichida</taxon>
        <taxon>Oxytrichidae</taxon>
        <taxon>Stylonychinae</taxon>
        <taxon>Stylonychia</taxon>
    </lineage>
</organism>
<dbReference type="GO" id="GO:0051301">
    <property type="term" value="P:cell division"/>
    <property type="evidence" value="ECO:0007669"/>
    <property type="project" value="UniProtKB-KW"/>
</dbReference>
<keyword evidence="4" id="KW-0833">Ubl conjugation pathway</keyword>
<keyword evidence="11" id="KW-1185">Reference proteome</keyword>
<evidence type="ECO:0000256" key="4">
    <source>
        <dbReference type="ARBA" id="ARBA00022786"/>
    </source>
</evidence>
<evidence type="ECO:0000256" key="5">
    <source>
        <dbReference type="ARBA" id="ARBA00022803"/>
    </source>
</evidence>
<dbReference type="SUPFAM" id="SSF48452">
    <property type="entry name" value="TPR-like"/>
    <property type="match status" value="2"/>
</dbReference>
<feature type="repeat" description="TPR" evidence="7">
    <location>
        <begin position="382"/>
        <end position="415"/>
    </location>
</feature>
<evidence type="ECO:0000313" key="11">
    <source>
        <dbReference type="Proteomes" id="UP000039865"/>
    </source>
</evidence>
<dbReference type="Pfam" id="PF13432">
    <property type="entry name" value="TPR_16"/>
    <property type="match status" value="1"/>
</dbReference>
<feature type="repeat" description="TPR" evidence="7">
    <location>
        <begin position="314"/>
        <end position="347"/>
    </location>
</feature>
<dbReference type="EMBL" id="CCKQ01013623">
    <property type="protein sequence ID" value="CDW85316.1"/>
    <property type="molecule type" value="Genomic_DNA"/>
</dbReference>
<dbReference type="GO" id="GO:0005680">
    <property type="term" value="C:anaphase-promoting complex"/>
    <property type="evidence" value="ECO:0007669"/>
    <property type="project" value="InterPro"/>
</dbReference>
<feature type="region of interest" description="Disordered" evidence="8">
    <location>
        <begin position="624"/>
        <end position="655"/>
    </location>
</feature>
<dbReference type="Pfam" id="PF13181">
    <property type="entry name" value="TPR_8"/>
    <property type="match status" value="2"/>
</dbReference>
<evidence type="ECO:0000313" key="10">
    <source>
        <dbReference type="EMBL" id="CDW85316.1"/>
    </source>
</evidence>
<dbReference type="Gene3D" id="1.25.40.10">
    <property type="entry name" value="Tetratricopeptide repeat domain"/>
    <property type="match status" value="2"/>
</dbReference>
<dbReference type="PANTHER" id="PTHR12558">
    <property type="entry name" value="CELL DIVISION CYCLE 16,23,27"/>
    <property type="match status" value="1"/>
</dbReference>
<protein>
    <submittedName>
        <fullName evidence="10">Anaphase-promoting complex subunit 8-like</fullName>
    </submittedName>
</protein>
<dbReference type="Pfam" id="PF13414">
    <property type="entry name" value="TPR_11"/>
    <property type="match status" value="1"/>
</dbReference>
<evidence type="ECO:0000256" key="6">
    <source>
        <dbReference type="ARBA" id="ARBA00023306"/>
    </source>
</evidence>
<dbReference type="OrthoDB" id="659at2759"/>
<dbReference type="InParanoid" id="A0A078ATJ1"/>
<accession>A0A078ATJ1</accession>
<dbReference type="GO" id="GO:0016567">
    <property type="term" value="P:protein ubiquitination"/>
    <property type="evidence" value="ECO:0007669"/>
    <property type="project" value="TreeGrafter"/>
</dbReference>
<dbReference type="PANTHER" id="PTHR12558:SF10">
    <property type="entry name" value="CELL DIVISION CYCLE PROTEIN 23 HOMOLOG"/>
    <property type="match status" value="1"/>
</dbReference>
<sequence length="655" mass="75324">MWNNYQNTPAAAVFNDFGLKDESLLFKALPDRNSLAREIRFYMSYYQSNRLLASTKWLGELLVTITNQQNSAINGSFSLGEDSSNDIQMNSADSSQWQMNLRFTEQSDISEQLEYNPSTNFNKVFFEKPSEATDTLNLARALFDLREYRKCSNLLKPLANHKNQSALFLHYYSLFQVSEMTKEEEILQTGDKISCSSVQNKELALIEADLQSLYQKDLLNGINLYLYGVILREKNKKDEAKQVLIQALNKQPLLWSAWLELGSMIKQTEREVFAQIKEHWMNNFYFANFYLEIQQDSDCINLNGTLLRYFPNSVYILNQIAHASYASQEYDAALDWFSKLISVDPFRFENMDLYSNILYIKENFGELAHLAYKVFHNDKYRPESCCVIGNYYSLRGDHHKAVIYFKRAVKLDNKFLSAWTLMGHEYLEMKNTNAAIESYRTAVDIDPKDFRAWYGLGQTYEINQMYNYAAHYYANAALSKPQDSRMWIAMGGCYEKMDRKEEAIKCHEKGERYKDKEGIAMHKLAKLYIQMGEYDKAATCFKENLRRKDNEETESSETTEALMYLAKYCKSQGLLKEAIDYARRLHDYSGTEREEASALIREINNQQQFQHTASNANVAGGGGQNLVGLGGHSHGHAHGGHGLGFGGGHAGHGHQ</sequence>
<keyword evidence="3" id="KW-0498">Mitosis</keyword>
<proteinExistence type="predicted"/>
<dbReference type="AlphaFoldDB" id="A0A078ATJ1"/>
<evidence type="ECO:0000259" key="9">
    <source>
        <dbReference type="Pfam" id="PF04049"/>
    </source>
</evidence>
<reference evidence="10 11" key="1">
    <citation type="submission" date="2014-06" db="EMBL/GenBank/DDBJ databases">
        <authorList>
            <person name="Swart Estienne"/>
        </authorList>
    </citation>
    <scope>NUCLEOTIDE SEQUENCE [LARGE SCALE GENOMIC DNA]</scope>
    <source>
        <strain evidence="10 11">130c</strain>
    </source>
</reference>
<evidence type="ECO:0000256" key="8">
    <source>
        <dbReference type="SAM" id="MobiDB-lite"/>
    </source>
</evidence>
<dbReference type="InterPro" id="IPR007192">
    <property type="entry name" value="APC8"/>
</dbReference>
<feature type="domain" description="Cdc23" evidence="9">
    <location>
        <begin position="43"/>
        <end position="321"/>
    </location>
</feature>
<keyword evidence="5 7" id="KW-0802">TPR repeat</keyword>
<dbReference type="PROSITE" id="PS50005">
    <property type="entry name" value="TPR"/>
    <property type="match status" value="4"/>
</dbReference>
<keyword evidence="2" id="KW-0677">Repeat</keyword>
<feature type="compositionally biased region" description="Gly residues" evidence="8">
    <location>
        <begin position="640"/>
        <end position="655"/>
    </location>
</feature>
<feature type="repeat" description="TPR" evidence="7">
    <location>
        <begin position="518"/>
        <end position="551"/>
    </location>
</feature>
<keyword evidence="1" id="KW-0132">Cell division</keyword>
<dbReference type="InterPro" id="IPR019734">
    <property type="entry name" value="TPR_rpt"/>
</dbReference>
<evidence type="ECO:0000256" key="7">
    <source>
        <dbReference type="PROSITE-ProRule" id="PRU00339"/>
    </source>
</evidence>
<feature type="repeat" description="TPR" evidence="7">
    <location>
        <begin position="416"/>
        <end position="449"/>
    </location>
</feature>
<evidence type="ECO:0000256" key="2">
    <source>
        <dbReference type="ARBA" id="ARBA00022737"/>
    </source>
</evidence>
<dbReference type="InterPro" id="IPR011990">
    <property type="entry name" value="TPR-like_helical_dom_sf"/>
</dbReference>
<dbReference type="Pfam" id="PF04049">
    <property type="entry name" value="ANAPC8"/>
    <property type="match status" value="1"/>
</dbReference>
<dbReference type="SMART" id="SM00028">
    <property type="entry name" value="TPR"/>
    <property type="match status" value="7"/>
</dbReference>
<dbReference type="Proteomes" id="UP000039865">
    <property type="component" value="Unassembled WGS sequence"/>
</dbReference>
<evidence type="ECO:0000256" key="3">
    <source>
        <dbReference type="ARBA" id="ARBA00022776"/>
    </source>
</evidence>
<dbReference type="GO" id="GO:0031145">
    <property type="term" value="P:anaphase-promoting complex-dependent catabolic process"/>
    <property type="evidence" value="ECO:0007669"/>
    <property type="project" value="TreeGrafter"/>
</dbReference>